<dbReference type="Pfam" id="PF01117">
    <property type="entry name" value="Aerolysin"/>
    <property type="match status" value="1"/>
</dbReference>
<evidence type="ECO:0000256" key="4">
    <source>
        <dbReference type="ARBA" id="ARBA00022511"/>
    </source>
</evidence>
<dbReference type="Gene3D" id="3.10.40.10">
    <property type="entry name" value="Aerolysin/Pertussis toxin (APT), N-terminal domain"/>
    <property type="match status" value="1"/>
</dbReference>
<keyword evidence="11" id="KW-1015">Disulfide bond</keyword>
<dbReference type="KEGG" id="awd:AWOD_II_0256"/>
<evidence type="ECO:0000313" key="14">
    <source>
        <dbReference type="EMBL" id="CED56905.1"/>
    </source>
</evidence>
<dbReference type="InterPro" id="IPR055267">
    <property type="entry name" value="Aerolysin-like_C"/>
</dbReference>
<evidence type="ECO:0000256" key="7">
    <source>
        <dbReference type="ARBA" id="ARBA00022729"/>
    </source>
</evidence>
<dbReference type="Gene3D" id="2.170.15.10">
    <property type="entry name" value="Proaerolysin, chain A, domain 3"/>
    <property type="match status" value="1"/>
</dbReference>
<evidence type="ECO:0000256" key="1">
    <source>
        <dbReference type="ARBA" id="ARBA00004165"/>
    </source>
</evidence>
<protein>
    <submittedName>
        <fullName evidence="14">Hemolysin</fullName>
    </submittedName>
</protein>
<dbReference type="CDD" id="cd20218">
    <property type="entry name" value="PFM_aerolysin"/>
    <property type="match status" value="1"/>
</dbReference>
<organism evidence="14 15">
    <name type="scientific">Aliivibrio wodanis</name>
    <dbReference type="NCBI Taxonomy" id="80852"/>
    <lineage>
        <taxon>Bacteria</taxon>
        <taxon>Pseudomonadati</taxon>
        <taxon>Pseudomonadota</taxon>
        <taxon>Gammaproteobacteria</taxon>
        <taxon>Vibrionales</taxon>
        <taxon>Vibrionaceae</taxon>
        <taxon>Aliivibrio</taxon>
    </lineage>
</organism>
<evidence type="ECO:0000256" key="2">
    <source>
        <dbReference type="ARBA" id="ARBA00004613"/>
    </source>
</evidence>
<dbReference type="PRINTS" id="PR00754">
    <property type="entry name" value="AEROLYSIN"/>
</dbReference>
<evidence type="ECO:0000313" key="15">
    <source>
        <dbReference type="Proteomes" id="UP000032427"/>
    </source>
</evidence>
<evidence type="ECO:0000256" key="11">
    <source>
        <dbReference type="ARBA" id="ARBA00023157"/>
    </source>
</evidence>
<dbReference type="AlphaFoldDB" id="A0A090I5Q6"/>
<dbReference type="GO" id="GO:0005576">
    <property type="term" value="C:extracellular region"/>
    <property type="evidence" value="ECO:0007669"/>
    <property type="project" value="UniProtKB-SubCell"/>
</dbReference>
<dbReference type="Gene3D" id="3.30.412.10">
    <property type="entry name" value="Proaerolysin, chain A, domain 2"/>
    <property type="match status" value="1"/>
</dbReference>
<keyword evidence="4" id="KW-1032">Host cell membrane</keyword>
<name>A0A090I5Q6_9GAMM</name>
<evidence type="ECO:0000256" key="5">
    <source>
        <dbReference type="ARBA" id="ARBA00022525"/>
    </source>
</evidence>
<keyword evidence="9" id="KW-0843">Virulence</keyword>
<dbReference type="GeneID" id="28542501"/>
<evidence type="ECO:0000256" key="12">
    <source>
        <dbReference type="SAM" id="SignalP"/>
    </source>
</evidence>
<dbReference type="PATRIC" id="fig|80852.17.peg.3007"/>
<dbReference type="SUPFAM" id="SSF56973">
    <property type="entry name" value="Aerolisin/ETX pore-forming domain"/>
    <property type="match status" value="1"/>
</dbReference>
<dbReference type="InterPro" id="IPR016187">
    <property type="entry name" value="CTDL_fold"/>
</dbReference>
<evidence type="ECO:0000259" key="13">
    <source>
        <dbReference type="SMART" id="SM00999"/>
    </source>
</evidence>
<evidence type="ECO:0000256" key="6">
    <source>
        <dbReference type="ARBA" id="ARBA00022656"/>
    </source>
</evidence>
<feature type="signal peptide" evidence="12">
    <location>
        <begin position="1"/>
        <end position="22"/>
    </location>
</feature>
<gene>
    <name evidence="14" type="ORF">AWOD_II_0256</name>
</gene>
<reference evidence="15" key="1">
    <citation type="submission" date="2014-09" db="EMBL/GenBank/DDBJ databases">
        <authorList>
            <person name="Hjerde E."/>
        </authorList>
    </citation>
    <scope>NUCLEOTIDE SEQUENCE [LARGE SCALE GENOMIC DNA]</scope>
    <source>
        <strain evidence="15">06/09/139</strain>
    </source>
</reference>
<dbReference type="EMBL" id="LN554847">
    <property type="protein sequence ID" value="CED56905.1"/>
    <property type="molecule type" value="Genomic_DNA"/>
</dbReference>
<dbReference type="Pfam" id="PF03440">
    <property type="entry name" value="APT"/>
    <property type="match status" value="1"/>
</dbReference>
<dbReference type="InterPro" id="IPR005138">
    <property type="entry name" value="APT_dom"/>
</dbReference>
<evidence type="ECO:0000256" key="3">
    <source>
        <dbReference type="ARBA" id="ARBA00009831"/>
    </source>
</evidence>
<dbReference type="HOGENOM" id="CLU_043241_0_0_6"/>
<keyword evidence="8" id="KW-1043">Host membrane</keyword>
<dbReference type="InterPro" id="IPR037015">
    <property type="entry name" value="APT_N_sf"/>
</dbReference>
<dbReference type="GO" id="GO:0020002">
    <property type="term" value="C:host cell plasma membrane"/>
    <property type="evidence" value="ECO:0007669"/>
    <property type="project" value="UniProtKB-SubCell"/>
</dbReference>
<comment type="similarity">
    <text evidence="3">Belongs to the aerolysin family.</text>
</comment>
<keyword evidence="10" id="KW-0472">Membrane</keyword>
<accession>A0A090I5Q6</accession>
<dbReference type="Proteomes" id="UP000032427">
    <property type="component" value="Chromosome 2"/>
</dbReference>
<dbReference type="SUPFAM" id="SSF56436">
    <property type="entry name" value="C-type lectin-like"/>
    <property type="match status" value="1"/>
</dbReference>
<evidence type="ECO:0000256" key="8">
    <source>
        <dbReference type="ARBA" id="ARBA00022870"/>
    </source>
</evidence>
<dbReference type="InterPro" id="IPR005830">
    <property type="entry name" value="Aerolysn"/>
</dbReference>
<keyword evidence="6" id="KW-0800">Toxin</keyword>
<dbReference type="GO" id="GO:0090729">
    <property type="term" value="F:toxin activity"/>
    <property type="evidence" value="ECO:0007669"/>
    <property type="project" value="UniProtKB-KW"/>
</dbReference>
<feature type="chain" id="PRO_5001857130" evidence="12">
    <location>
        <begin position="23"/>
        <end position="487"/>
    </location>
</feature>
<proteinExistence type="inferred from homology"/>
<dbReference type="SMART" id="SM00999">
    <property type="entry name" value="Aerolysin"/>
    <property type="match status" value="1"/>
</dbReference>
<keyword evidence="7 12" id="KW-0732">Signal</keyword>
<dbReference type="OrthoDB" id="5579173at2"/>
<keyword evidence="15" id="KW-1185">Reference proteome</keyword>
<sequence>MNKTLISLLCLSAFGSISSVEASESSTFYSDQTEIHYGLGAETCKPGFRTVTRDEALRAKDFIMNKLGKWGYVTLADGWIIMGPGYQGEIKKGTADSAVCYPLNVKTEINKFDPIYIDEGTKKRVEWNLLNNKDNFIIPAAQLAHILGFAWVGGSALPTAGEDMKVWWDSAEQSWKIRGNDGPCNGYRCNEKSTISVTNFSYTMDPKSFHVDGNIVNSNKKLINTISSSAINKTSIPQQYVIDINYKTSTNWSQHNDYSFSESIAVSTSFKSPQVTGGVDKSIQVTIGATQGWGENNGGDESNTVTIQARPLVPANSALKVLLNVYRADVSYPYVFDADVSYELGFSGFMRWSGNGLLSHPEDRPEETATFAIGHFAGEQKSLDFQWDHRDIPGVNQKWDWSWVSQNSGSKATRYWLGKVLSPKKARVKGMFYAEDQYTGELYFEEIPLSQDESNEVLMAKNIKQQLEDAGLKEVNVSVKKSDSNLD</sequence>
<feature type="domain" description="Aerolysin-like C-terminal" evidence="13">
    <location>
        <begin position="120"/>
        <end position="474"/>
    </location>
</feature>
<evidence type="ECO:0000256" key="10">
    <source>
        <dbReference type="ARBA" id="ARBA00023136"/>
    </source>
</evidence>
<keyword evidence="5" id="KW-0964">Secreted</keyword>
<comment type="subcellular location">
    <subcellularLocation>
        <location evidence="1">Host cell membrane</location>
    </subcellularLocation>
    <subcellularLocation>
        <location evidence="2">Secreted</location>
    </subcellularLocation>
</comment>
<evidence type="ECO:0000256" key="9">
    <source>
        <dbReference type="ARBA" id="ARBA00023026"/>
    </source>
</evidence>